<evidence type="ECO:0000259" key="1">
    <source>
        <dbReference type="Pfam" id="PF01370"/>
    </source>
</evidence>
<dbReference type="RefSeq" id="WP_091654502.1">
    <property type="nucleotide sequence ID" value="NZ_FOVW01000007.1"/>
</dbReference>
<dbReference type="PANTHER" id="PTHR43245">
    <property type="entry name" value="BIFUNCTIONAL POLYMYXIN RESISTANCE PROTEIN ARNA"/>
    <property type="match status" value="1"/>
</dbReference>
<evidence type="ECO:0000313" key="3">
    <source>
        <dbReference type="Proteomes" id="UP000199564"/>
    </source>
</evidence>
<dbReference type="Gene3D" id="3.40.50.720">
    <property type="entry name" value="NAD(P)-binding Rossmann-like Domain"/>
    <property type="match status" value="1"/>
</dbReference>
<dbReference type="STRING" id="226506.SAMN04488519_10797"/>
<proteinExistence type="predicted"/>
<dbReference type="EMBL" id="FOVW01000007">
    <property type="protein sequence ID" value="SFO48705.1"/>
    <property type="molecule type" value="Genomic_DNA"/>
</dbReference>
<dbReference type="PANTHER" id="PTHR43245:SF58">
    <property type="entry name" value="BLL5923 PROTEIN"/>
    <property type="match status" value="1"/>
</dbReference>
<evidence type="ECO:0000313" key="2">
    <source>
        <dbReference type="EMBL" id="SFO48705.1"/>
    </source>
</evidence>
<name>A0A1I5HKA2_9BACT</name>
<dbReference type="InterPro" id="IPR036291">
    <property type="entry name" value="NAD(P)-bd_dom_sf"/>
</dbReference>
<dbReference type="InterPro" id="IPR001509">
    <property type="entry name" value="Epimerase_deHydtase"/>
</dbReference>
<keyword evidence="3" id="KW-1185">Reference proteome</keyword>
<reference evidence="3" key="1">
    <citation type="submission" date="2016-10" db="EMBL/GenBank/DDBJ databases">
        <authorList>
            <person name="Varghese N."/>
            <person name="Submissions S."/>
        </authorList>
    </citation>
    <scope>NUCLEOTIDE SEQUENCE [LARGE SCALE GENOMIC DNA]</scope>
    <source>
        <strain evidence="3">DSM 15282</strain>
    </source>
</reference>
<dbReference type="Pfam" id="PF01370">
    <property type="entry name" value="Epimerase"/>
    <property type="match status" value="1"/>
</dbReference>
<accession>A0A1I5HKA2</accession>
<feature type="domain" description="NAD-dependent epimerase/dehydratase" evidence="1">
    <location>
        <begin position="5"/>
        <end position="201"/>
    </location>
</feature>
<organism evidence="2 3">
    <name type="scientific">Algoriphagus ornithinivorans</name>
    <dbReference type="NCBI Taxonomy" id="226506"/>
    <lineage>
        <taxon>Bacteria</taxon>
        <taxon>Pseudomonadati</taxon>
        <taxon>Bacteroidota</taxon>
        <taxon>Cytophagia</taxon>
        <taxon>Cytophagales</taxon>
        <taxon>Cyclobacteriaceae</taxon>
        <taxon>Algoriphagus</taxon>
    </lineage>
</organism>
<dbReference type="Proteomes" id="UP000199564">
    <property type="component" value="Unassembled WGS sequence"/>
</dbReference>
<dbReference type="AlphaFoldDB" id="A0A1I5HKA2"/>
<protein>
    <submittedName>
        <fullName evidence="2">Nucleoside-diphosphate-sugar epimerase</fullName>
    </submittedName>
</protein>
<sequence length="300" mass="33209">MNSYLLTGATGFLGSEIYQKIKKETLTLGRSPSSDIFFDFGSVVSDIPKVKMVIHCAGKAHSIPKTEDEKEAFFSMNTKGTSFLLESLEASMAIPETFVFISTVAVYGLEKGLGIKEESPLLGDSPYAKSKILAEKMLEEWSNRTGVKLIILRLPLIAGNHPPGNLGAMINAIKKGFYFGLRNNTSKKSIVLAEDVAKLIPQIHGKCGIFNLTDRIHPSISEIEQVLSDRCNRSLKSIPFQLVNFMAKVGDQIFFFPINSNRLEKLTSSLTFDDSKAVTALNWKPTPVLDFLKNKIDIKK</sequence>
<dbReference type="SUPFAM" id="SSF51735">
    <property type="entry name" value="NAD(P)-binding Rossmann-fold domains"/>
    <property type="match status" value="1"/>
</dbReference>
<dbReference type="InterPro" id="IPR050177">
    <property type="entry name" value="Lipid_A_modif_metabolic_enz"/>
</dbReference>
<gene>
    <name evidence="2" type="ORF">SAMN04488519_10797</name>
</gene>